<organism evidence="1 2">
    <name type="scientific">Alsobacter metallidurans</name>
    <dbReference type="NCBI Taxonomy" id="340221"/>
    <lineage>
        <taxon>Bacteria</taxon>
        <taxon>Pseudomonadati</taxon>
        <taxon>Pseudomonadota</taxon>
        <taxon>Alphaproteobacteria</taxon>
        <taxon>Hyphomicrobiales</taxon>
        <taxon>Alsobacteraceae</taxon>
        <taxon>Alsobacter</taxon>
    </lineage>
</organism>
<sequence>MIGVVPETIGLRKGRHSIVDGYFRVIGGGTVPVHDCHCEALKQKSADRRRKGLSVR</sequence>
<dbReference type="AlphaFoldDB" id="A0A917I4D0"/>
<reference evidence="1" key="1">
    <citation type="journal article" date="2014" name="Int. J. Syst. Evol. Microbiol.">
        <title>Complete genome sequence of Corynebacterium casei LMG S-19264T (=DSM 44701T), isolated from a smear-ripened cheese.</title>
        <authorList>
            <consortium name="US DOE Joint Genome Institute (JGI-PGF)"/>
            <person name="Walter F."/>
            <person name="Albersmeier A."/>
            <person name="Kalinowski J."/>
            <person name="Ruckert C."/>
        </authorList>
    </citation>
    <scope>NUCLEOTIDE SEQUENCE</scope>
    <source>
        <strain evidence="1">CGMCC 1.12214</strain>
    </source>
</reference>
<accession>A0A917I4D0</accession>
<evidence type="ECO:0000313" key="1">
    <source>
        <dbReference type="EMBL" id="GGH08697.1"/>
    </source>
</evidence>
<protein>
    <submittedName>
        <fullName evidence="1">Uncharacterized protein</fullName>
    </submittedName>
</protein>
<dbReference type="Proteomes" id="UP000603912">
    <property type="component" value="Unassembled WGS sequence"/>
</dbReference>
<evidence type="ECO:0000313" key="2">
    <source>
        <dbReference type="Proteomes" id="UP000603912"/>
    </source>
</evidence>
<dbReference type="EMBL" id="BMES01000001">
    <property type="protein sequence ID" value="GGH08697.1"/>
    <property type="molecule type" value="Genomic_DNA"/>
</dbReference>
<proteinExistence type="predicted"/>
<comment type="caution">
    <text evidence="1">The sequence shown here is derived from an EMBL/GenBank/DDBJ whole genome shotgun (WGS) entry which is preliminary data.</text>
</comment>
<keyword evidence="2" id="KW-1185">Reference proteome</keyword>
<gene>
    <name evidence="1" type="ORF">GCM10007036_04320</name>
</gene>
<name>A0A917I4D0_9HYPH</name>
<reference evidence="1" key="2">
    <citation type="submission" date="2020-09" db="EMBL/GenBank/DDBJ databases">
        <authorList>
            <person name="Sun Q."/>
            <person name="Zhou Y."/>
        </authorList>
    </citation>
    <scope>NUCLEOTIDE SEQUENCE</scope>
    <source>
        <strain evidence="1">CGMCC 1.12214</strain>
    </source>
</reference>